<proteinExistence type="predicted"/>
<keyword evidence="4" id="KW-1185">Reference proteome</keyword>
<feature type="compositionally biased region" description="Basic residues" evidence="1">
    <location>
        <begin position="1"/>
        <end position="12"/>
    </location>
</feature>
<evidence type="ECO:0000313" key="4">
    <source>
        <dbReference type="Proteomes" id="UP000629371"/>
    </source>
</evidence>
<dbReference type="SMART" id="SM00833">
    <property type="entry name" value="CobW_C"/>
    <property type="match status" value="1"/>
</dbReference>
<dbReference type="PANTHER" id="PTHR43603:SF1">
    <property type="entry name" value="ZINC-REGULATED GTPASE METALLOPROTEIN ACTIVATOR 1"/>
    <property type="match status" value="1"/>
</dbReference>
<name>A0ABS1N052_9ACTN</name>
<feature type="region of interest" description="Disordered" evidence="1">
    <location>
        <begin position="1"/>
        <end position="34"/>
    </location>
</feature>
<evidence type="ECO:0000313" key="3">
    <source>
        <dbReference type="EMBL" id="MBL1093426.1"/>
    </source>
</evidence>
<protein>
    <submittedName>
        <fullName evidence="3">GTP-binding protein</fullName>
    </submittedName>
</protein>
<gene>
    <name evidence="3" type="ORF">JK360_29555</name>
</gene>
<evidence type="ECO:0000256" key="1">
    <source>
        <dbReference type="SAM" id="MobiDB-lite"/>
    </source>
</evidence>
<evidence type="ECO:0000259" key="2">
    <source>
        <dbReference type="SMART" id="SM00833"/>
    </source>
</evidence>
<dbReference type="InterPro" id="IPR051927">
    <property type="entry name" value="Zn_Chap_cDPG_Synth"/>
</dbReference>
<dbReference type="InterPro" id="IPR011629">
    <property type="entry name" value="CobW-like_C"/>
</dbReference>
<reference evidence="3 4" key="1">
    <citation type="submission" date="2021-01" db="EMBL/GenBank/DDBJ databases">
        <title>WGS of actinomycetes isolated from Thailand.</title>
        <authorList>
            <person name="Thawai C."/>
        </authorList>
    </citation>
    <scope>NUCLEOTIDE SEQUENCE [LARGE SCALE GENOMIC DNA]</scope>
    <source>
        <strain evidence="3 4">CH9-7</strain>
    </source>
</reference>
<organism evidence="3 4">
    <name type="scientific">Streptomyces siderophoricus</name>
    <dbReference type="NCBI Taxonomy" id="2802281"/>
    <lineage>
        <taxon>Bacteria</taxon>
        <taxon>Bacillati</taxon>
        <taxon>Actinomycetota</taxon>
        <taxon>Actinomycetes</taxon>
        <taxon>Kitasatosporales</taxon>
        <taxon>Streptomycetaceae</taxon>
        <taxon>Streptomyces</taxon>
    </lineage>
</organism>
<accession>A0ABS1N052</accession>
<sequence length="430" mass="46337">MAPGRHAGRRHASAPAARGTRAPPHRPPQLTGSPVPKGLLSIVIGNTPAARGLAVDQLVGAAPRAVVLAASIHCRDTGYPVVQRFVTGPGVSQSVSQPMSRVATGDSVVILRQDLLAIRRTVGPPHLVLALSDELDLLPFLVELWRPRTGASALSDHYAPAPIVAGLDPVAFLAELGCVHRAVRLWDGTDHTSPLTPAEIAARRVEAAHGVIVPFPPSPADRRTDGVAALVHHLNPSATVVHVEQRPQMAGEFPPSLLRPVPDALEEWRALLEPVTVAPSRPVTDLGVTSVVWRARRPLHPERLADALPTVMAGVLRSRGHLWLSSRPASVVTWRSAGPHMELHETGRWLEPGDDSAWRGASPQRRTLASWFWHDYYGERRNALTFTGAGLDPDRLRSALDAALLDDRELSLGWDGWAAFPDPLLGDVPL</sequence>
<dbReference type="Pfam" id="PF07683">
    <property type="entry name" value="CobW_C"/>
    <property type="match status" value="1"/>
</dbReference>
<dbReference type="PANTHER" id="PTHR43603">
    <property type="entry name" value="COBW DOMAIN-CONTAINING PROTEIN DDB_G0274527"/>
    <property type="match status" value="1"/>
</dbReference>
<dbReference type="Proteomes" id="UP000629371">
    <property type="component" value="Unassembled WGS sequence"/>
</dbReference>
<feature type="domain" description="CobW C-terminal" evidence="2">
    <location>
        <begin position="288"/>
        <end position="404"/>
    </location>
</feature>
<dbReference type="EMBL" id="JAERRI010000019">
    <property type="protein sequence ID" value="MBL1093426.1"/>
    <property type="molecule type" value="Genomic_DNA"/>
</dbReference>
<dbReference type="SUPFAM" id="SSF90002">
    <property type="entry name" value="Hypothetical protein YjiA, C-terminal domain"/>
    <property type="match status" value="1"/>
</dbReference>
<comment type="caution">
    <text evidence="3">The sequence shown here is derived from an EMBL/GenBank/DDBJ whole genome shotgun (WGS) entry which is preliminary data.</text>
</comment>